<name>A0A2N1NHU8_9GLOM</name>
<reference evidence="3 4" key="2">
    <citation type="submission" date="2017-10" db="EMBL/GenBank/DDBJ databases">
        <title>Extensive intraspecific genome diversity in a model arbuscular mycorrhizal fungus.</title>
        <authorList>
            <person name="Chen E.C.H."/>
            <person name="Morin E."/>
            <person name="Baudet D."/>
            <person name="Noel J."/>
            <person name="Ndikumana S."/>
            <person name="Charron P."/>
            <person name="St-Onge C."/>
            <person name="Giorgi J."/>
            <person name="Grigoriev I.V."/>
            <person name="Roux C."/>
            <person name="Martin F.M."/>
            <person name="Corradi N."/>
        </authorList>
    </citation>
    <scope>NUCLEOTIDE SEQUENCE [LARGE SCALE GENOMIC DNA]</scope>
    <source>
        <strain evidence="3 4">C2</strain>
    </source>
</reference>
<reference evidence="3 4" key="1">
    <citation type="submission" date="2016-04" db="EMBL/GenBank/DDBJ databases">
        <title>Genome analyses suggest a sexual origin of heterokaryosis in a supposedly ancient asexual fungus.</title>
        <authorList>
            <person name="Ropars J."/>
            <person name="Sedzielewska K."/>
            <person name="Noel J."/>
            <person name="Charron P."/>
            <person name="Farinelli L."/>
            <person name="Marton T."/>
            <person name="Kruger M."/>
            <person name="Pelin A."/>
            <person name="Brachmann A."/>
            <person name="Corradi N."/>
        </authorList>
    </citation>
    <scope>NUCLEOTIDE SEQUENCE [LARGE SCALE GENOMIC DNA]</scope>
    <source>
        <strain evidence="3 4">C2</strain>
    </source>
</reference>
<dbReference type="AlphaFoldDB" id="A0A2N1NHU8"/>
<dbReference type="SUPFAM" id="SSF81901">
    <property type="entry name" value="HCP-like"/>
    <property type="match status" value="1"/>
</dbReference>
<dbReference type="SUPFAM" id="SSF56112">
    <property type="entry name" value="Protein kinase-like (PK-like)"/>
    <property type="match status" value="1"/>
</dbReference>
<evidence type="ECO:0000256" key="1">
    <source>
        <dbReference type="PROSITE-ProRule" id="PRU10141"/>
    </source>
</evidence>
<gene>
    <name evidence="3" type="ORF">RhiirC2_847631</name>
</gene>
<dbReference type="EMBL" id="LLXL01000371">
    <property type="protein sequence ID" value="PKK73446.1"/>
    <property type="molecule type" value="Genomic_DNA"/>
</dbReference>
<dbReference type="PROSITE" id="PS50011">
    <property type="entry name" value="PROTEIN_KINASE_DOM"/>
    <property type="match status" value="1"/>
</dbReference>
<dbReference type="Gene3D" id="1.10.510.10">
    <property type="entry name" value="Transferase(Phosphotransferase) domain 1"/>
    <property type="match status" value="1"/>
</dbReference>
<feature type="binding site" evidence="1">
    <location>
        <position position="57"/>
    </location>
    <ligand>
        <name>ATP</name>
        <dbReference type="ChEBI" id="CHEBI:30616"/>
    </ligand>
</feature>
<protein>
    <submittedName>
        <fullName evidence="3">Kinase-like protein</fullName>
    </submittedName>
</protein>
<dbReference type="InterPro" id="IPR051681">
    <property type="entry name" value="Ser/Thr_Kinases-Pseudokinases"/>
</dbReference>
<dbReference type="InterPro" id="IPR001245">
    <property type="entry name" value="Ser-Thr/Tyr_kinase_cat_dom"/>
</dbReference>
<evidence type="ECO:0000259" key="2">
    <source>
        <dbReference type="PROSITE" id="PS50011"/>
    </source>
</evidence>
<organism evidence="3 4">
    <name type="scientific">Rhizophagus irregularis</name>
    <dbReference type="NCBI Taxonomy" id="588596"/>
    <lineage>
        <taxon>Eukaryota</taxon>
        <taxon>Fungi</taxon>
        <taxon>Fungi incertae sedis</taxon>
        <taxon>Mucoromycota</taxon>
        <taxon>Glomeromycotina</taxon>
        <taxon>Glomeromycetes</taxon>
        <taxon>Glomerales</taxon>
        <taxon>Glomeraceae</taxon>
        <taxon>Rhizophagus</taxon>
    </lineage>
</organism>
<dbReference type="PROSITE" id="PS00107">
    <property type="entry name" value="PROTEIN_KINASE_ATP"/>
    <property type="match status" value="1"/>
</dbReference>
<evidence type="ECO:0000313" key="3">
    <source>
        <dbReference type="EMBL" id="PKK73446.1"/>
    </source>
</evidence>
<dbReference type="Gene3D" id="1.25.40.10">
    <property type="entry name" value="Tetratricopeptide repeat domain"/>
    <property type="match status" value="1"/>
</dbReference>
<comment type="caution">
    <text evidence="3">The sequence shown here is derived from an EMBL/GenBank/DDBJ whole genome shotgun (WGS) entry which is preliminary data.</text>
</comment>
<dbReference type="VEuPathDB" id="FungiDB:FUN_009886"/>
<proteinExistence type="predicted"/>
<dbReference type="SMART" id="SM00671">
    <property type="entry name" value="SEL1"/>
    <property type="match status" value="4"/>
</dbReference>
<accession>A0A2N1NHU8</accession>
<dbReference type="GO" id="GO:0004674">
    <property type="term" value="F:protein serine/threonine kinase activity"/>
    <property type="evidence" value="ECO:0007669"/>
    <property type="project" value="TreeGrafter"/>
</dbReference>
<dbReference type="PANTHER" id="PTHR44329">
    <property type="entry name" value="SERINE/THREONINE-PROTEIN KINASE TNNI3K-RELATED"/>
    <property type="match status" value="1"/>
</dbReference>
<dbReference type="VEuPathDB" id="FungiDB:RhiirFUN_021687"/>
<dbReference type="VEuPathDB" id="FungiDB:RhiirA1_473508"/>
<dbReference type="InterPro" id="IPR011990">
    <property type="entry name" value="TPR-like_helical_dom_sf"/>
</dbReference>
<dbReference type="InterPro" id="IPR000719">
    <property type="entry name" value="Prot_kinase_dom"/>
</dbReference>
<keyword evidence="1" id="KW-0547">Nucleotide-binding</keyword>
<keyword evidence="3" id="KW-0808">Transferase</keyword>
<keyword evidence="1" id="KW-0067">ATP-binding</keyword>
<dbReference type="Pfam" id="PF08238">
    <property type="entry name" value="Sel1"/>
    <property type="match status" value="4"/>
</dbReference>
<sequence>MSENESAYDWIEEAIAKRYIKYYDYKHFSNIEVIGSGGFGEVSRANWRNLEQYVVLKSFFNLDSTTIKELSNELDLHRDVDYHNNVIRFYGITVSDQELNGKTKEYLLVMEYADGGSLRNYLKKHFYNLSWNDKYRLAYQLACAVSCLHDEGIVHRDLHSGNVLVHQNTIKLADFGLSKRIKASSKQQSDFFGVVPYIDPKKFDIRDEEYSLNEKSDVYSIGVLLWEISSGKLPFYNFTYNVGLAIRIFEGQRENIIEGTPADYSNIYCDCWAGDPDNRPSIIDVVQKLKNIISQSNIEIESYYNNTELIKNSSSHGRSSQTIRNLEKISTKENISNKLLVRKKLINEIVESIFKEINEEKDLYIRDHHILNNINNNNKDTLLEIFKLLLVNQNELNFTFLLGYFNYYGIETRENKKEAYKLFHSASKKDHILSQYYVGLCYEFGNGVVKNEQLAFDYFINIANKDYALGQFKVGYFYYKGIGIKKDLKKAFTWYEKAAINGNLIAMCNLGLMYKNGEGIIKNIDKAIYWYNESLDKGNQNAQKSLNKLLKIKNRKRSNSCKVS</sequence>
<feature type="domain" description="Protein kinase" evidence="2">
    <location>
        <begin position="28"/>
        <end position="293"/>
    </location>
</feature>
<dbReference type="Proteomes" id="UP000233469">
    <property type="component" value="Unassembled WGS sequence"/>
</dbReference>
<keyword evidence="3" id="KW-0418">Kinase</keyword>
<dbReference type="InterPro" id="IPR011009">
    <property type="entry name" value="Kinase-like_dom_sf"/>
</dbReference>
<dbReference type="InterPro" id="IPR006597">
    <property type="entry name" value="Sel1-like"/>
</dbReference>
<dbReference type="PRINTS" id="PR00109">
    <property type="entry name" value="TYRKINASE"/>
</dbReference>
<evidence type="ECO:0000313" key="4">
    <source>
        <dbReference type="Proteomes" id="UP000233469"/>
    </source>
</evidence>
<dbReference type="Pfam" id="PF07714">
    <property type="entry name" value="PK_Tyr_Ser-Thr"/>
    <property type="match status" value="1"/>
</dbReference>
<dbReference type="InterPro" id="IPR017441">
    <property type="entry name" value="Protein_kinase_ATP_BS"/>
</dbReference>
<dbReference type="GO" id="GO:0005524">
    <property type="term" value="F:ATP binding"/>
    <property type="evidence" value="ECO:0007669"/>
    <property type="project" value="UniProtKB-UniRule"/>
</dbReference>